<dbReference type="Proteomes" id="UP000190230">
    <property type="component" value="Unassembled WGS sequence"/>
</dbReference>
<organism evidence="1 2">
    <name type="scientific">Salegentibacter holothuriorum</name>
    <dbReference type="NCBI Taxonomy" id="241145"/>
    <lineage>
        <taxon>Bacteria</taxon>
        <taxon>Pseudomonadati</taxon>
        <taxon>Bacteroidota</taxon>
        <taxon>Flavobacteriia</taxon>
        <taxon>Flavobacteriales</taxon>
        <taxon>Flavobacteriaceae</taxon>
        <taxon>Salegentibacter</taxon>
    </lineage>
</organism>
<gene>
    <name evidence="1" type="ORF">SAMN05660776_1363</name>
</gene>
<accession>A0A1T5BP91</accession>
<dbReference type="AlphaFoldDB" id="A0A1T5BP91"/>
<dbReference type="RefSeq" id="WP_079719994.1">
    <property type="nucleotide sequence ID" value="NZ_FUYY01000002.1"/>
</dbReference>
<evidence type="ECO:0000313" key="1">
    <source>
        <dbReference type="EMBL" id="SKB48945.1"/>
    </source>
</evidence>
<protein>
    <submittedName>
        <fullName evidence="1">Uncharacterized protein</fullName>
    </submittedName>
</protein>
<keyword evidence="2" id="KW-1185">Reference proteome</keyword>
<evidence type="ECO:0000313" key="2">
    <source>
        <dbReference type="Proteomes" id="UP000190230"/>
    </source>
</evidence>
<name>A0A1T5BP91_9FLAO</name>
<dbReference type="STRING" id="241145.SAMN05660776_1363"/>
<dbReference type="EMBL" id="FUYY01000002">
    <property type="protein sequence ID" value="SKB48945.1"/>
    <property type="molecule type" value="Genomic_DNA"/>
</dbReference>
<proteinExistence type="predicted"/>
<sequence length="124" mass="14480">MRKHENIYYQYSIYSKNSDLKSVIYFKLMSPADSLILPAELKLVQGSKNDNMWYKLHLPEEEGWGEPICRLTKDVENEFIYNGAAHTQNRSLIISLEIFPEDPICVLRAYNFHSPKELRLISVA</sequence>
<reference evidence="2" key="1">
    <citation type="submission" date="2017-02" db="EMBL/GenBank/DDBJ databases">
        <authorList>
            <person name="Varghese N."/>
            <person name="Submissions S."/>
        </authorList>
    </citation>
    <scope>NUCLEOTIDE SEQUENCE [LARGE SCALE GENOMIC DNA]</scope>
    <source>
        <strain evidence="2">DSM 23405</strain>
    </source>
</reference>